<organism evidence="2 3">
    <name type="scientific">Senna tora</name>
    <dbReference type="NCBI Taxonomy" id="362788"/>
    <lineage>
        <taxon>Eukaryota</taxon>
        <taxon>Viridiplantae</taxon>
        <taxon>Streptophyta</taxon>
        <taxon>Embryophyta</taxon>
        <taxon>Tracheophyta</taxon>
        <taxon>Spermatophyta</taxon>
        <taxon>Magnoliopsida</taxon>
        <taxon>eudicotyledons</taxon>
        <taxon>Gunneridae</taxon>
        <taxon>Pentapetalae</taxon>
        <taxon>rosids</taxon>
        <taxon>fabids</taxon>
        <taxon>Fabales</taxon>
        <taxon>Fabaceae</taxon>
        <taxon>Caesalpinioideae</taxon>
        <taxon>Cassia clade</taxon>
        <taxon>Senna</taxon>
    </lineage>
</organism>
<evidence type="ECO:0000256" key="1">
    <source>
        <dbReference type="SAM" id="MobiDB-lite"/>
    </source>
</evidence>
<feature type="compositionally biased region" description="Basic and acidic residues" evidence="1">
    <location>
        <begin position="58"/>
        <end position="74"/>
    </location>
</feature>
<proteinExistence type="predicted"/>
<keyword evidence="3" id="KW-1185">Reference proteome</keyword>
<evidence type="ECO:0000313" key="2">
    <source>
        <dbReference type="EMBL" id="KAF7826833.1"/>
    </source>
</evidence>
<evidence type="ECO:0000313" key="3">
    <source>
        <dbReference type="Proteomes" id="UP000634136"/>
    </source>
</evidence>
<comment type="caution">
    <text evidence="2">The sequence shown here is derived from an EMBL/GenBank/DDBJ whole genome shotgun (WGS) entry which is preliminary data.</text>
</comment>
<gene>
    <name evidence="2" type="ORF">G2W53_017997</name>
</gene>
<name>A0A834WMZ5_9FABA</name>
<protein>
    <submittedName>
        <fullName evidence="2">Uncharacterized protein</fullName>
    </submittedName>
</protein>
<feature type="region of interest" description="Disordered" evidence="1">
    <location>
        <begin position="58"/>
        <end position="82"/>
    </location>
</feature>
<dbReference type="Proteomes" id="UP000634136">
    <property type="component" value="Unassembled WGS sequence"/>
</dbReference>
<accession>A0A834WMZ5</accession>
<reference evidence="2" key="1">
    <citation type="submission" date="2020-09" db="EMBL/GenBank/DDBJ databases">
        <title>Genome-Enabled Discovery of Anthraquinone Biosynthesis in Senna tora.</title>
        <authorList>
            <person name="Kang S.-H."/>
            <person name="Pandey R.P."/>
            <person name="Lee C.-M."/>
            <person name="Sim J.-S."/>
            <person name="Jeong J.-T."/>
            <person name="Choi B.-S."/>
            <person name="Jung M."/>
            <person name="Ginzburg D."/>
            <person name="Zhao K."/>
            <person name="Won S.Y."/>
            <person name="Oh T.-J."/>
            <person name="Yu Y."/>
            <person name="Kim N.-H."/>
            <person name="Lee O.R."/>
            <person name="Lee T.-H."/>
            <person name="Bashyal P."/>
            <person name="Kim T.-S."/>
            <person name="Lee W.-H."/>
            <person name="Kawkins C."/>
            <person name="Kim C.-K."/>
            <person name="Kim J.S."/>
            <person name="Ahn B.O."/>
            <person name="Rhee S.Y."/>
            <person name="Sohng J.K."/>
        </authorList>
    </citation>
    <scope>NUCLEOTIDE SEQUENCE</scope>
    <source>
        <tissue evidence="2">Leaf</tissue>
    </source>
</reference>
<dbReference type="EMBL" id="JAAIUW010000006">
    <property type="protein sequence ID" value="KAF7826833.1"/>
    <property type="molecule type" value="Genomic_DNA"/>
</dbReference>
<sequence length="82" mass="9526">MTRTELFKVLCDKGLTYPSPGKIWTTPFSSWFKVDWLCISIIIFLGVSSPHLRHRRMSKENRRDVDVGTKDGQKKSHIVYSV</sequence>
<dbReference type="AlphaFoldDB" id="A0A834WMZ5"/>